<feature type="repeat" description="Solcar" evidence="2">
    <location>
        <begin position="171"/>
        <end position="257"/>
    </location>
</feature>
<keyword evidence="2 3" id="KW-0812">Transmembrane</keyword>
<evidence type="ECO:0000313" key="5">
    <source>
        <dbReference type="Proteomes" id="UP000886885"/>
    </source>
</evidence>
<comment type="caution">
    <text evidence="4">The sequence shown here is derived from an EMBL/GenBank/DDBJ whole genome shotgun (WGS) entry which is preliminary data.</text>
</comment>
<feature type="repeat" description="Solcar" evidence="2">
    <location>
        <begin position="266"/>
        <end position="361"/>
    </location>
</feature>
<dbReference type="AlphaFoldDB" id="A0A8X8C950"/>
<keyword evidence="2" id="KW-0472">Membrane</keyword>
<dbReference type="PROSITE" id="PS50920">
    <property type="entry name" value="SOLCAR"/>
    <property type="match status" value="3"/>
</dbReference>
<keyword evidence="1" id="KW-0677">Repeat</keyword>
<evidence type="ECO:0000313" key="4">
    <source>
        <dbReference type="EMBL" id="KAG6744174.1"/>
    </source>
</evidence>
<keyword evidence="3" id="KW-0813">Transport</keyword>
<gene>
    <name evidence="4" type="ORF">POTOM_052884</name>
</gene>
<keyword evidence="5" id="KW-1185">Reference proteome</keyword>
<sequence>MNMEARVGVVLEGGQRALNSASTHGSIVDAGARKFLQQHNNKQSQQHSQLGTVQQLLAGGIAGAFSKTCTAPLARLTILFQVQGMHSDVTALSKASIWQEASRVINEEGFRAFWKGNLVTIAHRLPYSSVSFYAYERYKSASAYNPFLSFFFLSPKTPIEIQLIDVVNGTADLAVHFIGGGMAGITAASATYPLDLVRTRIAAQRNTMYYRGIWHAFHTICREEGFLGLYKGLGATLLGVGPSIAISFSVYESLRSFWHSKRSSDSTILVSLACGSLSGIASSTGPILSATFPLDLVRRRMQLEGAGGRARVYTSGLFGTFAHIIHTEGFRGMYRGILPEYYKVVPSVGIVFMTYETLKMLLSCIPAS</sequence>
<feature type="repeat" description="Solcar" evidence="2">
    <location>
        <begin position="50"/>
        <end position="141"/>
    </location>
</feature>
<name>A0A8X8C950_POPTO</name>
<organism evidence="4 5">
    <name type="scientific">Populus tomentosa</name>
    <name type="common">Chinese white poplar</name>
    <dbReference type="NCBI Taxonomy" id="118781"/>
    <lineage>
        <taxon>Eukaryota</taxon>
        <taxon>Viridiplantae</taxon>
        <taxon>Streptophyta</taxon>
        <taxon>Embryophyta</taxon>
        <taxon>Tracheophyta</taxon>
        <taxon>Spermatophyta</taxon>
        <taxon>Magnoliopsida</taxon>
        <taxon>eudicotyledons</taxon>
        <taxon>Gunneridae</taxon>
        <taxon>Pentapetalae</taxon>
        <taxon>rosids</taxon>
        <taxon>fabids</taxon>
        <taxon>Malpighiales</taxon>
        <taxon>Salicaceae</taxon>
        <taxon>Saliceae</taxon>
        <taxon>Populus</taxon>
    </lineage>
</organism>
<evidence type="ECO:0000256" key="3">
    <source>
        <dbReference type="RuleBase" id="RU000488"/>
    </source>
</evidence>
<reference evidence="4" key="1">
    <citation type="journal article" date="2020" name="bioRxiv">
        <title>Hybrid origin of Populus tomentosa Carr. identified through genome sequencing and phylogenomic analysis.</title>
        <authorList>
            <person name="An X."/>
            <person name="Gao K."/>
            <person name="Chen Z."/>
            <person name="Li J."/>
            <person name="Yang X."/>
            <person name="Yang X."/>
            <person name="Zhou J."/>
            <person name="Guo T."/>
            <person name="Zhao T."/>
            <person name="Huang S."/>
            <person name="Miao D."/>
            <person name="Khan W.U."/>
            <person name="Rao P."/>
            <person name="Ye M."/>
            <person name="Lei B."/>
            <person name="Liao W."/>
            <person name="Wang J."/>
            <person name="Ji L."/>
            <person name="Li Y."/>
            <person name="Guo B."/>
            <person name="Mustafa N.S."/>
            <person name="Li S."/>
            <person name="Yun Q."/>
            <person name="Keller S.R."/>
            <person name="Mao J."/>
            <person name="Zhang R."/>
            <person name="Strauss S.H."/>
        </authorList>
    </citation>
    <scope>NUCLEOTIDE SEQUENCE</scope>
    <source>
        <strain evidence="4">GM15</strain>
        <tissue evidence="4">Leaf</tissue>
    </source>
</reference>
<evidence type="ECO:0008006" key="6">
    <source>
        <dbReference type="Google" id="ProtNLM"/>
    </source>
</evidence>
<dbReference type="Proteomes" id="UP000886885">
    <property type="component" value="Chromosome 16D"/>
</dbReference>
<dbReference type="Pfam" id="PF00153">
    <property type="entry name" value="Mito_carr"/>
    <property type="match status" value="3"/>
</dbReference>
<dbReference type="GO" id="GO:0016020">
    <property type="term" value="C:membrane"/>
    <property type="evidence" value="ECO:0007669"/>
    <property type="project" value="UniProtKB-UniRule"/>
</dbReference>
<comment type="similarity">
    <text evidence="3">Belongs to the mitochondrial carrier (TC 2.A.29) family.</text>
</comment>
<dbReference type="OrthoDB" id="270584at2759"/>
<evidence type="ECO:0000256" key="1">
    <source>
        <dbReference type="ARBA" id="ARBA00022737"/>
    </source>
</evidence>
<accession>A0A8X8C950</accession>
<dbReference type="PANTHER" id="PTHR24089">
    <property type="entry name" value="SOLUTE CARRIER FAMILY 25"/>
    <property type="match status" value="1"/>
</dbReference>
<protein>
    <recommendedName>
        <fullName evidence="6">Mitochondrial substrate carrier family protein</fullName>
    </recommendedName>
</protein>
<proteinExistence type="inferred from homology"/>
<dbReference type="InterPro" id="IPR018108">
    <property type="entry name" value="MCP_transmembrane"/>
</dbReference>
<dbReference type="EMBL" id="JAAWWB010000032">
    <property type="protein sequence ID" value="KAG6744174.1"/>
    <property type="molecule type" value="Genomic_DNA"/>
</dbReference>
<evidence type="ECO:0000256" key="2">
    <source>
        <dbReference type="PROSITE-ProRule" id="PRU00282"/>
    </source>
</evidence>